<evidence type="ECO:0000313" key="5">
    <source>
        <dbReference type="EnsemblMetazoa" id="XP_030834723"/>
    </source>
</evidence>
<evidence type="ECO:0000259" key="4">
    <source>
        <dbReference type="PROSITE" id="PS50240"/>
    </source>
</evidence>
<dbReference type="InParanoid" id="A0A7M7NCW6"/>
<reference evidence="6" key="1">
    <citation type="submission" date="2015-02" db="EMBL/GenBank/DDBJ databases">
        <title>Genome sequencing for Strongylocentrotus purpuratus.</title>
        <authorList>
            <person name="Murali S."/>
            <person name="Liu Y."/>
            <person name="Vee V."/>
            <person name="English A."/>
            <person name="Wang M."/>
            <person name="Skinner E."/>
            <person name="Han Y."/>
            <person name="Muzny D.M."/>
            <person name="Worley K.C."/>
            <person name="Gibbs R.A."/>
        </authorList>
    </citation>
    <scope>NUCLEOTIDE SEQUENCE</scope>
</reference>
<evidence type="ECO:0000256" key="1">
    <source>
        <dbReference type="ARBA" id="ARBA00023157"/>
    </source>
</evidence>
<dbReference type="InterPro" id="IPR036179">
    <property type="entry name" value="Ig-like_dom_sf"/>
</dbReference>
<sequence length="530" mass="59941">MYFHTFKWFYLFDSFILQLGGNLYLKDIRDENVGKYTCVARDQFGRTKGRVHAWLYLTDPPQIDISTVCGTITYWKESKSQTTPSPAQVIVAQPEVAGSSSDWSSENLNEAGRVVGGIIANHGSAPYMVRIWEQRTVNSWTFTCGATLLDQRWILTAAHCMLDKNKKLILKENINLFFGDHDSYVKEESEKSRQPAEIIVHEDYDKTNYDNDIALIRIDPPLWEFTPYIRPICLAPWGLASRLMETSINERTTGRVTGWGQETFSGPTNQFMKEVELPIVDRHTCEESVHEKEGEFTDSMFCAGYHSPLRDACLGDSGGPFAFRHDDGRWYQLGIVSWGVGCNKEGEYGFYTSVSRYLHWLRSKNVTVAYSPNVERRFNESRRSEALAFTERSPSILNVAAGSVVDLECVPNRDDASVQWFIGNSIRPVRQLVEGVRILPTGLVFHFDAVEDRFFGVYSCEARVNDEEGEQVIRANFQIQTTGSISPNFGCGRYAAMTLAVLPANTGRFHSADGPIQRPVDWLSTVCVGQ</sequence>
<dbReference type="InterPro" id="IPR043504">
    <property type="entry name" value="Peptidase_S1_PA_chymotrypsin"/>
</dbReference>
<proteinExistence type="predicted"/>
<dbReference type="Gene3D" id="2.40.10.10">
    <property type="entry name" value="Trypsin-like serine proteases"/>
    <property type="match status" value="1"/>
</dbReference>
<dbReference type="GO" id="GO:0004252">
    <property type="term" value="F:serine-type endopeptidase activity"/>
    <property type="evidence" value="ECO:0000318"/>
    <property type="project" value="GO_Central"/>
</dbReference>
<protein>
    <recommendedName>
        <fullName evidence="4">Peptidase S1 domain-containing protein</fullName>
    </recommendedName>
</protein>
<evidence type="ECO:0000256" key="2">
    <source>
        <dbReference type="RuleBase" id="RU363034"/>
    </source>
</evidence>
<dbReference type="AlphaFoldDB" id="A0A7M7NCW6"/>
<dbReference type="Pfam" id="PF00089">
    <property type="entry name" value="Trypsin"/>
    <property type="match status" value="1"/>
</dbReference>
<dbReference type="InterPro" id="IPR001254">
    <property type="entry name" value="Trypsin_dom"/>
</dbReference>
<dbReference type="PROSITE" id="PS00134">
    <property type="entry name" value="TRYPSIN_HIS"/>
    <property type="match status" value="1"/>
</dbReference>
<dbReference type="CDD" id="cd00190">
    <property type="entry name" value="Tryp_SPc"/>
    <property type="match status" value="1"/>
</dbReference>
<dbReference type="PANTHER" id="PTHR24252">
    <property type="entry name" value="ACROSIN-RELATED"/>
    <property type="match status" value="1"/>
</dbReference>
<reference evidence="5" key="2">
    <citation type="submission" date="2021-01" db="UniProtKB">
        <authorList>
            <consortium name="EnsemblMetazoa"/>
        </authorList>
    </citation>
    <scope>IDENTIFICATION</scope>
</reference>
<dbReference type="Proteomes" id="UP000007110">
    <property type="component" value="Unassembled WGS sequence"/>
</dbReference>
<organism evidence="5 6">
    <name type="scientific">Strongylocentrotus purpuratus</name>
    <name type="common">Purple sea urchin</name>
    <dbReference type="NCBI Taxonomy" id="7668"/>
    <lineage>
        <taxon>Eukaryota</taxon>
        <taxon>Metazoa</taxon>
        <taxon>Echinodermata</taxon>
        <taxon>Eleutherozoa</taxon>
        <taxon>Echinozoa</taxon>
        <taxon>Echinoidea</taxon>
        <taxon>Euechinoidea</taxon>
        <taxon>Echinacea</taxon>
        <taxon>Camarodonta</taxon>
        <taxon>Echinidea</taxon>
        <taxon>Strongylocentrotidae</taxon>
        <taxon>Strongylocentrotus</taxon>
    </lineage>
</organism>
<dbReference type="SUPFAM" id="SSF50494">
    <property type="entry name" value="Trypsin-like serine proteases"/>
    <property type="match status" value="1"/>
</dbReference>
<dbReference type="RefSeq" id="XP_030834723.1">
    <property type="nucleotide sequence ID" value="XM_030978863.1"/>
</dbReference>
<keyword evidence="2" id="KW-0645">Protease</keyword>
<dbReference type="OrthoDB" id="5918597at2759"/>
<dbReference type="InterPro" id="IPR018114">
    <property type="entry name" value="TRYPSIN_HIS"/>
</dbReference>
<dbReference type="GO" id="GO:0006508">
    <property type="term" value="P:proteolysis"/>
    <property type="evidence" value="ECO:0000318"/>
    <property type="project" value="GO_Central"/>
</dbReference>
<keyword evidence="6" id="KW-1185">Reference proteome</keyword>
<keyword evidence="3" id="KW-0732">Signal</keyword>
<keyword evidence="2" id="KW-0378">Hydrolase</keyword>
<dbReference type="SUPFAM" id="SSF48726">
    <property type="entry name" value="Immunoglobulin"/>
    <property type="match status" value="2"/>
</dbReference>
<evidence type="ECO:0000313" key="6">
    <source>
        <dbReference type="Proteomes" id="UP000007110"/>
    </source>
</evidence>
<dbReference type="InterPro" id="IPR001314">
    <property type="entry name" value="Peptidase_S1A"/>
</dbReference>
<dbReference type="PRINTS" id="PR00722">
    <property type="entry name" value="CHYMOTRYPSIN"/>
</dbReference>
<accession>A0A7M7NCW6</accession>
<name>A0A7M7NCW6_STRPU</name>
<feature type="domain" description="Peptidase S1" evidence="4">
    <location>
        <begin position="114"/>
        <end position="366"/>
    </location>
</feature>
<dbReference type="PANTHER" id="PTHR24252:SF7">
    <property type="entry name" value="HYALIN"/>
    <property type="match status" value="1"/>
</dbReference>
<dbReference type="KEGG" id="spu:100891686"/>
<dbReference type="SMART" id="SM00020">
    <property type="entry name" value="Tryp_SPc"/>
    <property type="match status" value="1"/>
</dbReference>
<evidence type="ECO:0000256" key="3">
    <source>
        <dbReference type="SAM" id="SignalP"/>
    </source>
</evidence>
<keyword evidence="2" id="KW-0720">Serine protease</keyword>
<feature type="chain" id="PRO_5029460309" description="Peptidase S1 domain-containing protein" evidence="3">
    <location>
        <begin position="22"/>
        <end position="530"/>
    </location>
</feature>
<keyword evidence="1" id="KW-1015">Disulfide bond</keyword>
<dbReference type="InterPro" id="IPR033116">
    <property type="entry name" value="TRYPSIN_SER"/>
</dbReference>
<dbReference type="PROSITE" id="PS50240">
    <property type="entry name" value="TRYPSIN_DOM"/>
    <property type="match status" value="1"/>
</dbReference>
<dbReference type="PROSITE" id="PS00135">
    <property type="entry name" value="TRYPSIN_SER"/>
    <property type="match status" value="1"/>
</dbReference>
<dbReference type="InterPro" id="IPR009003">
    <property type="entry name" value="Peptidase_S1_PA"/>
</dbReference>
<dbReference type="GeneID" id="100891686"/>
<dbReference type="FunFam" id="2.40.10.10:FF:000183">
    <property type="entry name" value="Complement component 1, s subcomponent"/>
    <property type="match status" value="1"/>
</dbReference>
<feature type="signal peptide" evidence="3">
    <location>
        <begin position="1"/>
        <end position="21"/>
    </location>
</feature>
<dbReference type="GO" id="GO:0005615">
    <property type="term" value="C:extracellular space"/>
    <property type="evidence" value="ECO:0000318"/>
    <property type="project" value="GO_Central"/>
</dbReference>
<dbReference type="EnsemblMetazoa" id="XM_030978863">
    <property type="protein sequence ID" value="XP_030834723"/>
    <property type="gene ID" value="LOC100891686"/>
</dbReference>